<evidence type="ECO:0000256" key="4">
    <source>
        <dbReference type="ARBA" id="ARBA00012339"/>
    </source>
</evidence>
<comment type="caution">
    <text evidence="14">The sequence shown here is derived from an EMBL/GenBank/DDBJ whole genome shotgun (WGS) entry which is preliminary data.</text>
</comment>
<dbReference type="InterPro" id="IPR000362">
    <property type="entry name" value="Fumarate_lyase_fam"/>
</dbReference>
<evidence type="ECO:0000256" key="8">
    <source>
        <dbReference type="ARBA" id="ARBA00024477"/>
    </source>
</evidence>
<dbReference type="RefSeq" id="WP_204711764.1">
    <property type="nucleotide sequence ID" value="NZ_JBHSZV010000041.1"/>
</dbReference>
<evidence type="ECO:0000256" key="3">
    <source>
        <dbReference type="ARBA" id="ARBA00008273"/>
    </source>
</evidence>
<dbReference type="Pfam" id="PF10397">
    <property type="entry name" value="ADSL_C"/>
    <property type="match status" value="1"/>
</dbReference>
<dbReference type="CDD" id="cd01360">
    <property type="entry name" value="Adenylsuccinate_lyase_1"/>
    <property type="match status" value="1"/>
</dbReference>
<evidence type="ECO:0000256" key="1">
    <source>
        <dbReference type="ARBA" id="ARBA00004706"/>
    </source>
</evidence>
<protein>
    <recommendedName>
        <fullName evidence="5 11">Adenylosuccinate lyase</fullName>
        <shortName evidence="12">ASL</shortName>
        <ecNumber evidence="4 11">4.3.2.2</ecNumber>
    </recommendedName>
    <alternativeName>
        <fullName evidence="9 12">Adenylosuccinase</fullName>
    </alternativeName>
</protein>
<evidence type="ECO:0000256" key="2">
    <source>
        <dbReference type="ARBA" id="ARBA00004734"/>
    </source>
</evidence>
<keyword evidence="6 12" id="KW-0658">Purine biosynthesis</keyword>
<accession>A0ABW2EMD4</accession>
<evidence type="ECO:0000256" key="6">
    <source>
        <dbReference type="ARBA" id="ARBA00022755"/>
    </source>
</evidence>
<evidence type="ECO:0000313" key="15">
    <source>
        <dbReference type="Proteomes" id="UP001596410"/>
    </source>
</evidence>
<dbReference type="EMBL" id="JBHSZV010000041">
    <property type="protein sequence ID" value="MFC7063255.1"/>
    <property type="molecule type" value="Genomic_DNA"/>
</dbReference>
<dbReference type="EC" id="4.3.2.2" evidence="4 11"/>
<evidence type="ECO:0000256" key="5">
    <source>
        <dbReference type="ARBA" id="ARBA00017058"/>
    </source>
</evidence>
<gene>
    <name evidence="14" type="primary">purB</name>
    <name evidence="14" type="ORF">ACFQIC_15680</name>
</gene>
<evidence type="ECO:0000256" key="10">
    <source>
        <dbReference type="ARBA" id="ARBA00049115"/>
    </source>
</evidence>
<evidence type="ECO:0000256" key="9">
    <source>
        <dbReference type="ARBA" id="ARBA00030717"/>
    </source>
</evidence>
<evidence type="ECO:0000256" key="7">
    <source>
        <dbReference type="ARBA" id="ARBA00023239"/>
    </source>
</evidence>
<name>A0ABW2EMD4_9BACI</name>
<dbReference type="Pfam" id="PF00206">
    <property type="entry name" value="Lyase_1"/>
    <property type="match status" value="1"/>
</dbReference>
<sequence>MIERYTRPEMGAIWTEENRYQAWLELEILACEAWSELGVIPKDDVKKLRAGASFNVERIHEIEAETRHDVVAFTRAVSESLGEERKWVHYGLTSTDVVDTALSYQLKQANQIIRKDLVNFIDILADKAREHKHTVMMGRTHGVHAEPTTFGLKLALYYEEMKRNLERLDLAIKHIEVGKLSGAVGTYANIDPFVEQYVCEKLGLEAAPVSTQTLQRDRHAHYVSTLALIASSIEKIGVEIRGLQKTETREVEEFFAKGQKGSSAMPHKRNPIGSENMTGMARVLRGEMLTAFENVPLWHERDISHSSAERVILPDATIALNYMLNRFGNIVKNLTVFPERMQENMEKTYGLIFSQRVLLTLIDEGFVREEAYDLVQPKAMDAWERGVPFRDLIEADDKITSVLSKEQIDACFDYKHHLKQVDRIFDRIGL</sequence>
<keyword evidence="15" id="KW-1185">Reference proteome</keyword>
<reference evidence="15" key="1">
    <citation type="journal article" date="2019" name="Int. J. Syst. Evol. Microbiol.">
        <title>The Global Catalogue of Microorganisms (GCM) 10K type strain sequencing project: providing services to taxonomists for standard genome sequencing and annotation.</title>
        <authorList>
            <consortium name="The Broad Institute Genomics Platform"/>
            <consortium name="The Broad Institute Genome Sequencing Center for Infectious Disease"/>
            <person name="Wu L."/>
            <person name="Ma J."/>
        </authorList>
    </citation>
    <scope>NUCLEOTIDE SEQUENCE [LARGE SCALE GENOMIC DNA]</scope>
    <source>
        <strain evidence="15">CGMCC 4.1621</strain>
    </source>
</reference>
<dbReference type="PRINTS" id="PR00149">
    <property type="entry name" value="FUMRATELYASE"/>
</dbReference>
<dbReference type="InterPro" id="IPR004769">
    <property type="entry name" value="Pur_lyase"/>
</dbReference>
<dbReference type="SUPFAM" id="SSF48557">
    <property type="entry name" value="L-aspartase-like"/>
    <property type="match status" value="1"/>
</dbReference>
<evidence type="ECO:0000313" key="14">
    <source>
        <dbReference type="EMBL" id="MFC7063255.1"/>
    </source>
</evidence>
<comment type="similarity">
    <text evidence="3 12">Belongs to the lyase 1 family. Adenylosuccinate lyase subfamily.</text>
</comment>
<comment type="catalytic activity">
    <reaction evidence="8">
        <text>(2S)-2-[5-amino-1-(5-phospho-beta-D-ribosyl)imidazole-4-carboxamido]succinate = 5-amino-1-(5-phospho-beta-D-ribosyl)imidazole-4-carboxamide + fumarate</text>
        <dbReference type="Rhea" id="RHEA:23920"/>
        <dbReference type="ChEBI" id="CHEBI:29806"/>
        <dbReference type="ChEBI" id="CHEBI:58443"/>
        <dbReference type="ChEBI" id="CHEBI:58475"/>
        <dbReference type="EC" id="4.3.2.2"/>
    </reaction>
    <physiologicalReaction direction="left-to-right" evidence="8">
        <dbReference type="Rhea" id="RHEA:23921"/>
    </physiologicalReaction>
</comment>
<dbReference type="PANTHER" id="PTHR43172:SF1">
    <property type="entry name" value="ADENYLOSUCCINATE LYASE"/>
    <property type="match status" value="1"/>
</dbReference>
<dbReference type="Gene3D" id="1.10.40.30">
    <property type="entry name" value="Fumarase/aspartase (C-terminal domain)"/>
    <property type="match status" value="1"/>
</dbReference>
<feature type="domain" description="Adenylosuccinate lyase C-terminal" evidence="13">
    <location>
        <begin position="349"/>
        <end position="429"/>
    </location>
</feature>
<dbReference type="NCBIfam" id="TIGR00928">
    <property type="entry name" value="purB"/>
    <property type="match status" value="1"/>
</dbReference>
<comment type="pathway">
    <text evidence="1 12">Purine metabolism; IMP biosynthesis via de novo pathway; 5-amino-1-(5-phospho-D-ribosyl)imidazole-4-carboxamide from 5-amino-1-(5-phospho-D-ribosyl)imidazole-4-carboxylate: step 2/2.</text>
</comment>
<evidence type="ECO:0000259" key="13">
    <source>
        <dbReference type="SMART" id="SM00998"/>
    </source>
</evidence>
<dbReference type="InterPro" id="IPR022761">
    <property type="entry name" value="Fumarate_lyase_N"/>
</dbReference>
<dbReference type="InterPro" id="IPR024083">
    <property type="entry name" value="Fumarase/histidase_N"/>
</dbReference>
<proteinExistence type="inferred from homology"/>
<keyword evidence="7 12" id="KW-0456">Lyase</keyword>
<dbReference type="SMART" id="SM00998">
    <property type="entry name" value="ADSL_C"/>
    <property type="match status" value="1"/>
</dbReference>
<dbReference type="InterPro" id="IPR008948">
    <property type="entry name" value="L-Aspartase-like"/>
</dbReference>
<organism evidence="14 15">
    <name type="scientific">Halobacillus seohaensis</name>
    <dbReference type="NCBI Taxonomy" id="447421"/>
    <lineage>
        <taxon>Bacteria</taxon>
        <taxon>Bacillati</taxon>
        <taxon>Bacillota</taxon>
        <taxon>Bacilli</taxon>
        <taxon>Bacillales</taxon>
        <taxon>Bacillaceae</taxon>
        <taxon>Halobacillus</taxon>
    </lineage>
</organism>
<dbReference type="Gene3D" id="1.10.275.10">
    <property type="entry name" value="Fumarase/aspartase (N-terminal domain)"/>
    <property type="match status" value="1"/>
</dbReference>
<dbReference type="Proteomes" id="UP001596410">
    <property type="component" value="Unassembled WGS sequence"/>
</dbReference>
<dbReference type="PROSITE" id="PS00163">
    <property type="entry name" value="FUMARATE_LYASES"/>
    <property type="match status" value="1"/>
</dbReference>
<comment type="catalytic activity">
    <reaction evidence="10">
        <text>N(6)-(1,2-dicarboxyethyl)-AMP = fumarate + AMP</text>
        <dbReference type="Rhea" id="RHEA:16853"/>
        <dbReference type="ChEBI" id="CHEBI:29806"/>
        <dbReference type="ChEBI" id="CHEBI:57567"/>
        <dbReference type="ChEBI" id="CHEBI:456215"/>
        <dbReference type="EC" id="4.3.2.2"/>
    </reaction>
    <physiologicalReaction direction="left-to-right" evidence="10">
        <dbReference type="Rhea" id="RHEA:16854"/>
    </physiologicalReaction>
</comment>
<dbReference type="GO" id="GO:0016829">
    <property type="term" value="F:lyase activity"/>
    <property type="evidence" value="ECO:0007669"/>
    <property type="project" value="UniProtKB-KW"/>
</dbReference>
<evidence type="ECO:0000256" key="11">
    <source>
        <dbReference type="NCBIfam" id="TIGR00928"/>
    </source>
</evidence>
<dbReference type="Gene3D" id="1.20.200.10">
    <property type="entry name" value="Fumarase/aspartase (Central domain)"/>
    <property type="match status" value="1"/>
</dbReference>
<dbReference type="InterPro" id="IPR020557">
    <property type="entry name" value="Fumarate_lyase_CS"/>
</dbReference>
<dbReference type="InterPro" id="IPR019468">
    <property type="entry name" value="AdenyloSucc_lyase_C"/>
</dbReference>
<dbReference type="PANTHER" id="PTHR43172">
    <property type="entry name" value="ADENYLOSUCCINATE LYASE"/>
    <property type="match status" value="1"/>
</dbReference>
<evidence type="ECO:0000256" key="12">
    <source>
        <dbReference type="RuleBase" id="RU361172"/>
    </source>
</evidence>
<comment type="pathway">
    <text evidence="2 12">Purine metabolism; AMP biosynthesis via de novo pathway; AMP from IMP: step 2/2.</text>
</comment>
<dbReference type="PRINTS" id="PR00145">
    <property type="entry name" value="ARGSUCLYASE"/>
</dbReference>